<evidence type="ECO:0000313" key="7">
    <source>
        <dbReference type="Proteomes" id="UP000294508"/>
    </source>
</evidence>
<keyword evidence="3" id="KW-0808">Transferase</keyword>
<evidence type="ECO:0000313" key="6">
    <source>
        <dbReference type="EMBL" id="TCO14328.1"/>
    </source>
</evidence>
<dbReference type="EMBL" id="SLWN01000024">
    <property type="protein sequence ID" value="TCO14328.1"/>
    <property type="molecule type" value="Genomic_DNA"/>
</dbReference>
<comment type="caution">
    <text evidence="6">The sequence shown here is derived from an EMBL/GenBank/DDBJ whole genome shotgun (WGS) entry which is preliminary data.</text>
</comment>
<comment type="catalytic activity">
    <reaction evidence="4">
        <text>6-carboxyhexanoyl-[ACP] + L-alanine + H(+) = (8S)-8-amino-7-oxononanoate + holo-[ACP] + CO2</text>
        <dbReference type="Rhea" id="RHEA:42288"/>
        <dbReference type="Rhea" id="RHEA-COMP:9685"/>
        <dbReference type="Rhea" id="RHEA-COMP:9955"/>
        <dbReference type="ChEBI" id="CHEBI:15378"/>
        <dbReference type="ChEBI" id="CHEBI:16526"/>
        <dbReference type="ChEBI" id="CHEBI:57972"/>
        <dbReference type="ChEBI" id="CHEBI:64479"/>
        <dbReference type="ChEBI" id="CHEBI:78846"/>
        <dbReference type="ChEBI" id="CHEBI:149468"/>
        <dbReference type="EC" id="2.3.1.47"/>
    </reaction>
</comment>
<reference evidence="6 7" key="1">
    <citation type="journal article" date="2015" name="Stand. Genomic Sci.">
        <title>Genomic Encyclopedia of Bacterial and Archaeal Type Strains, Phase III: the genomes of soil and plant-associated and newly described type strains.</title>
        <authorList>
            <person name="Whitman W.B."/>
            <person name="Woyke T."/>
            <person name="Klenk H.P."/>
            <person name="Zhou Y."/>
            <person name="Lilburn T.G."/>
            <person name="Beck B.J."/>
            <person name="De Vos P."/>
            <person name="Vandamme P."/>
            <person name="Eisen J.A."/>
            <person name="Garrity G."/>
            <person name="Hugenholtz P."/>
            <person name="Kyrpides N.C."/>
        </authorList>
    </citation>
    <scope>NUCLEOTIDE SEQUENCE [LARGE SCALE GENOMIC DNA]</scope>
    <source>
        <strain evidence="6 7">VKM Ac-2572</strain>
    </source>
</reference>
<keyword evidence="7" id="KW-1185">Reference proteome</keyword>
<feature type="domain" description="Aminotransferase class I/classII large" evidence="5">
    <location>
        <begin position="147"/>
        <end position="343"/>
    </location>
</feature>
<evidence type="ECO:0000256" key="1">
    <source>
        <dbReference type="ARBA" id="ARBA00001933"/>
    </source>
</evidence>
<accession>A0A4V2RXL2</accession>
<name>A0A4V2RXL2_9ACTN</name>
<dbReference type="Proteomes" id="UP000294508">
    <property type="component" value="Unassembled WGS sequence"/>
</dbReference>
<dbReference type="Gene3D" id="3.40.640.10">
    <property type="entry name" value="Type I PLP-dependent aspartate aminotransferase-like (Major domain)"/>
    <property type="match status" value="1"/>
</dbReference>
<dbReference type="SUPFAM" id="SSF53383">
    <property type="entry name" value="PLP-dependent transferases"/>
    <property type="match status" value="1"/>
</dbReference>
<dbReference type="InterPro" id="IPR004839">
    <property type="entry name" value="Aminotransferase_I/II_large"/>
</dbReference>
<dbReference type="InterPro" id="IPR015422">
    <property type="entry name" value="PyrdxlP-dep_Trfase_small"/>
</dbReference>
<protein>
    <recommendedName>
        <fullName evidence="2">8-amino-7-oxononanoate synthase</fullName>
        <ecNumber evidence="2">2.3.1.47</ecNumber>
    </recommendedName>
</protein>
<evidence type="ECO:0000256" key="2">
    <source>
        <dbReference type="ARBA" id="ARBA00013187"/>
    </source>
</evidence>
<dbReference type="RefSeq" id="WP_132216362.1">
    <property type="nucleotide sequence ID" value="NZ_SLWN01000024.1"/>
</dbReference>
<dbReference type="OrthoDB" id="9807157at2"/>
<gene>
    <name evidence="6" type="ORF">EV652_12420</name>
</gene>
<sequence length="356" mass="37694">MTGHVAPDPGLDFTSSLFLGLHHGSASLPPWASLTTGVPAVLHEAPAAHRVAAAVAAAHGAQAGVVGRSTLHALMDVMGMLPQRGDIVAIDAAAYSLAGWAALRAAANGALVRRYAHHRPESIVLEPGRRLFVLTDGWCPGCNRPTPLPELQSLVRDAGGALIVDDSLAFGVLGSRRQGDVFGDGSGTPNWCGLDHEAVVWVASLAKACGAPLAVTTGDRSTIRRLAGEGGNRVHSSPPSAADLAAASRALRDSNENRTRRTRLQGHVLRLRNRLRDIGLTVNGRPFPVVSIWLPASDAHRWWSELQSAGIRAVLQQSRCRRGVMLTFLVRADHTPADLDRLTVALRSLAVRRGAA</sequence>
<dbReference type="InterPro" id="IPR015421">
    <property type="entry name" value="PyrdxlP-dep_Trfase_major"/>
</dbReference>
<dbReference type="InterPro" id="IPR015424">
    <property type="entry name" value="PyrdxlP-dep_Trfase"/>
</dbReference>
<dbReference type="InterPro" id="IPR050087">
    <property type="entry name" value="AON_synthase_class-II"/>
</dbReference>
<evidence type="ECO:0000259" key="5">
    <source>
        <dbReference type="Pfam" id="PF00155"/>
    </source>
</evidence>
<dbReference type="GO" id="GO:0030170">
    <property type="term" value="F:pyridoxal phosphate binding"/>
    <property type="evidence" value="ECO:0007669"/>
    <property type="project" value="InterPro"/>
</dbReference>
<evidence type="ECO:0000256" key="3">
    <source>
        <dbReference type="ARBA" id="ARBA00022679"/>
    </source>
</evidence>
<dbReference type="EC" id="2.3.1.47" evidence="2"/>
<dbReference type="GO" id="GO:0008710">
    <property type="term" value="F:8-amino-7-oxononanoate synthase activity"/>
    <property type="evidence" value="ECO:0007669"/>
    <property type="project" value="UniProtKB-EC"/>
</dbReference>
<dbReference type="Gene3D" id="3.90.1150.10">
    <property type="entry name" value="Aspartate Aminotransferase, domain 1"/>
    <property type="match status" value="1"/>
</dbReference>
<organism evidence="6 7">
    <name type="scientific">Kribbella steppae</name>
    <dbReference type="NCBI Taxonomy" id="2512223"/>
    <lineage>
        <taxon>Bacteria</taxon>
        <taxon>Bacillati</taxon>
        <taxon>Actinomycetota</taxon>
        <taxon>Actinomycetes</taxon>
        <taxon>Propionibacteriales</taxon>
        <taxon>Kribbellaceae</taxon>
        <taxon>Kribbella</taxon>
    </lineage>
</organism>
<dbReference type="AlphaFoldDB" id="A0A4V2RXL2"/>
<dbReference type="Pfam" id="PF00155">
    <property type="entry name" value="Aminotran_1_2"/>
    <property type="match status" value="1"/>
</dbReference>
<proteinExistence type="predicted"/>
<comment type="cofactor">
    <cofactor evidence="1">
        <name>pyridoxal 5'-phosphate</name>
        <dbReference type="ChEBI" id="CHEBI:597326"/>
    </cofactor>
</comment>
<evidence type="ECO:0000256" key="4">
    <source>
        <dbReference type="ARBA" id="ARBA00047715"/>
    </source>
</evidence>
<dbReference type="PANTHER" id="PTHR13693">
    <property type="entry name" value="CLASS II AMINOTRANSFERASE/8-AMINO-7-OXONONANOATE SYNTHASE"/>
    <property type="match status" value="1"/>
</dbReference>